<dbReference type="InterPro" id="IPR036390">
    <property type="entry name" value="WH_DNA-bd_sf"/>
</dbReference>
<gene>
    <name evidence="2" type="ORF">N7603_06145</name>
</gene>
<evidence type="ECO:0000313" key="3">
    <source>
        <dbReference type="Proteomes" id="UP001209076"/>
    </source>
</evidence>
<protein>
    <submittedName>
        <fullName evidence="2">PadR family transcriptional regulator</fullName>
    </submittedName>
</protein>
<name>A0ABT2PW96_9MOLU</name>
<evidence type="ECO:0000259" key="1">
    <source>
        <dbReference type="Pfam" id="PF03551"/>
    </source>
</evidence>
<dbReference type="Proteomes" id="UP001209076">
    <property type="component" value="Unassembled WGS sequence"/>
</dbReference>
<dbReference type="PANTHER" id="PTHR33169">
    <property type="entry name" value="PADR-FAMILY TRANSCRIPTIONAL REGULATOR"/>
    <property type="match status" value="1"/>
</dbReference>
<dbReference type="PANTHER" id="PTHR33169:SF24">
    <property type="entry name" value="TRANSCRIPTIONAL REGULATOR, PADR FAMILY"/>
    <property type="match status" value="1"/>
</dbReference>
<dbReference type="Pfam" id="PF03551">
    <property type="entry name" value="PadR"/>
    <property type="match status" value="1"/>
</dbReference>
<dbReference type="RefSeq" id="WP_262096512.1">
    <property type="nucleotide sequence ID" value="NZ_JAOEGN010000011.1"/>
</dbReference>
<keyword evidence="3" id="KW-1185">Reference proteome</keyword>
<dbReference type="InterPro" id="IPR052509">
    <property type="entry name" value="Metal_resp_DNA-bind_regulator"/>
</dbReference>
<reference evidence="3" key="1">
    <citation type="submission" date="2023-07" db="EMBL/GenBank/DDBJ databases">
        <title>Novel Mycoplasma species identified in domestic and wild animals.</title>
        <authorList>
            <person name="Volokhov D.V."/>
            <person name="Furtak V.A."/>
            <person name="Zagorodnyaya T.A."/>
        </authorList>
    </citation>
    <scope>NUCLEOTIDE SEQUENCE [LARGE SCALE GENOMIC DNA]</scope>
    <source>
        <strain evidence="3">92-19</strain>
    </source>
</reference>
<dbReference type="Gene3D" id="1.10.10.10">
    <property type="entry name" value="Winged helix-like DNA-binding domain superfamily/Winged helix DNA-binding domain"/>
    <property type="match status" value="1"/>
</dbReference>
<organism evidence="2 3">
    <name type="scientific">Paracholeplasma vituli</name>
    <dbReference type="NCBI Taxonomy" id="69473"/>
    <lineage>
        <taxon>Bacteria</taxon>
        <taxon>Bacillati</taxon>
        <taxon>Mycoplasmatota</taxon>
        <taxon>Mollicutes</taxon>
        <taxon>Acholeplasmatales</taxon>
        <taxon>Acholeplasmataceae</taxon>
        <taxon>Paracholeplasma</taxon>
    </lineage>
</organism>
<dbReference type="SUPFAM" id="SSF46785">
    <property type="entry name" value="Winged helix' DNA-binding domain"/>
    <property type="match status" value="1"/>
</dbReference>
<dbReference type="EMBL" id="JAOEGN010000011">
    <property type="protein sequence ID" value="MCU0105234.1"/>
    <property type="molecule type" value="Genomic_DNA"/>
</dbReference>
<dbReference type="InterPro" id="IPR036388">
    <property type="entry name" value="WH-like_DNA-bd_sf"/>
</dbReference>
<evidence type="ECO:0000313" key="2">
    <source>
        <dbReference type="EMBL" id="MCU0105234.1"/>
    </source>
</evidence>
<dbReference type="InterPro" id="IPR005149">
    <property type="entry name" value="Tscrpt_reg_PadR_N"/>
</dbReference>
<comment type="caution">
    <text evidence="2">The sequence shown here is derived from an EMBL/GenBank/DDBJ whole genome shotgun (WGS) entry which is preliminary data.</text>
</comment>
<accession>A0ABT2PW96</accession>
<sequence length="104" mass="12168">MNSQFKKGILEMCILKLIDDKKMYGFEVIETLSQIMDVSENTVYPILRRLTTSGYFDIEMEETSYGAPRKYYVTTKQGKEALKVYTDEWSAFLKGVLKIMEEKQ</sequence>
<feature type="domain" description="Transcription regulator PadR N-terminal" evidence="1">
    <location>
        <begin position="14"/>
        <end position="83"/>
    </location>
</feature>
<proteinExistence type="predicted"/>